<evidence type="ECO:0000313" key="3">
    <source>
        <dbReference type="Proteomes" id="UP000241954"/>
    </source>
</evidence>
<evidence type="ECO:0000313" key="2">
    <source>
        <dbReference type="EMBL" id="PSV96103.1"/>
    </source>
</evidence>
<dbReference type="Proteomes" id="UP000241954">
    <property type="component" value="Unassembled WGS sequence"/>
</dbReference>
<protein>
    <submittedName>
        <fullName evidence="2">Uncharacterized protein</fullName>
    </submittedName>
</protein>
<proteinExistence type="predicted"/>
<dbReference type="InterPro" id="IPR021730">
    <property type="entry name" value="YdbH"/>
</dbReference>
<gene>
    <name evidence="2" type="ORF">C9I88_12315</name>
</gene>
<dbReference type="STRING" id="56192.UB38_15180"/>
<comment type="caution">
    <text evidence="2">The sequence shown here is derived from an EMBL/GenBank/DDBJ whole genome shotgun (WGS) entry which is preliminary data.</text>
</comment>
<reference evidence="2 3" key="1">
    <citation type="submission" date="2018-01" db="EMBL/GenBank/DDBJ databases">
        <title>Whole genome sequencing of Histamine producing bacteria.</title>
        <authorList>
            <person name="Butler K."/>
        </authorList>
    </citation>
    <scope>NUCLEOTIDE SEQUENCE [LARGE SCALE GENOMIC DNA]</scope>
    <source>
        <strain evidence="2 3">NCIMB 13481</strain>
    </source>
</reference>
<name>A0A2T3MK00_9GAMM</name>
<evidence type="ECO:0000256" key="1">
    <source>
        <dbReference type="SAM" id="Coils"/>
    </source>
</evidence>
<organism evidence="2 3">
    <name type="scientific">Photobacterium iliopiscarium</name>
    <dbReference type="NCBI Taxonomy" id="56192"/>
    <lineage>
        <taxon>Bacteria</taxon>
        <taxon>Pseudomonadati</taxon>
        <taxon>Pseudomonadota</taxon>
        <taxon>Gammaproteobacteria</taxon>
        <taxon>Vibrionales</taxon>
        <taxon>Vibrionaceae</taxon>
        <taxon>Photobacterium</taxon>
    </lineage>
</organism>
<dbReference type="AlphaFoldDB" id="A0A2T3MK00"/>
<dbReference type="EMBL" id="PYLW01000012">
    <property type="protein sequence ID" value="PSV96103.1"/>
    <property type="molecule type" value="Genomic_DNA"/>
</dbReference>
<accession>A0A2T3MK00</accession>
<keyword evidence="1" id="KW-0175">Coiled coil</keyword>
<sequence length="1066" mass="120294">MSLNLFSYNVTFHQLSLHHYIDPKNALDSGSYRLFAQKYEIELPSTTTAMLEKQNIHLRYIHFFDATFRFVDFASPLAINAHARKVTASAAHSDGKETAATQIIEHVDVTITNSPHLKISGHAAKGKLTLFFPHYQPSPHYSLQFKESQFAIEMQDNHTPVSVTIASLHPQWATLNNSLSEQIISQLSLTFDLNRSLPTMMLVAHTIKLEQPKDLPAFINRTDIDSKGIHLGQTLANLSRLPINKLKISSFTYGDLLIDAKVILKTPTIATTQTATLPKKAVMITDDNQQQRQRRKQARQTIEQQAKELNIATENNTQARFVVRGKALAPNPYQIDVNIHHLSKTDARVHAIMTRSDGNNLNCDAKIIFNQPLPRYLNCNANFKNTNEFTDRLGLYDVPDAQINGPLRFYAKQIVADKSKTNQPMVINNKIVDAHYLIGIELPPSLTIELNKYAIEAPFFYAKDDMPLHNNPPKHVANIQMDSDGKINFNVSYQNKLFSIDLGDKSETIRFKNAKTKSELQFLIRDFNCLYPDLQCHLNTKINARIKTLHPTIDSKIDNILFSSQIKATWANNYLLSQLQHTHFQAEKVSLNAIPPLTNNTIKNMNFSSNLLVGQLEKKAHRLALTLYQPQSTPTKNTQAQLDAQLYTRHQLEKESPSVDYNAHLKIDVDQFMLRHEILFNHRPQSDPVAPLALSSNIKITIDSTQRNQHPLLPPLYLHSQFHLANNKLQIASALTHSDDNTLANVDINANLITKKTHVKLHRNTLYFSKVNSLKNDYFPDLSLPINITEGNITLSAAFVIDRNNQITGSTKIATDRLSGHYRGIDITQLDSNANIAFTPQGIQTLHPISLFAQQIKAGVTVTKPSIVIDVDTQTNQYTLHRISAYLLGGSLSAHSIHLTSLHNLTTIPITVFGLNINEITDLIDHEGIEFTGILDGTIPIAIINGQLEIHNAILHSRFPGGVLRYMTDSIIDQKIKAAGHQSPLMVSEILKNYHYRTLSIKINYAKDSVLKTRAQFKGYNPDFQYGRPIHINLAIEENMLELIKTINILNASNIEQKISEHFNRQ</sequence>
<dbReference type="Pfam" id="PF11739">
    <property type="entry name" value="YdbH-like"/>
    <property type="match status" value="1"/>
</dbReference>
<feature type="coiled-coil region" evidence="1">
    <location>
        <begin position="288"/>
        <end position="315"/>
    </location>
</feature>